<proteinExistence type="predicted"/>
<keyword evidence="4" id="KW-1185">Reference proteome</keyword>
<dbReference type="AlphaFoldDB" id="A0A6J5C829"/>
<dbReference type="InterPro" id="IPR001031">
    <property type="entry name" value="Thioesterase"/>
</dbReference>
<sequence>MIDAARTHEHLPNANDSTAHAASALFSTRYPASNDDESGIWAQRLNAESAIHAARTKRTAQDGVPLPAGMLALNSLRAPARLFCIHPGYGLVAEYCHLAQTLNGVATVYAIQSPMFSDSEWTAPSFEALAANYVERMRAVQPQGPYRMLGWSFGGRVAVAMAAYLESLGESADLVGLGDTASHFTLPSSTRGARSGVHTGQSAESDAPAAAAGGFDRALQLAMRVDAHHVDLIRAHTLPHIASPITMWRASQSEEGPERRLDWAHHTAGGYRETLVEASHSNILRQTVLHDDLRNWFESRR</sequence>
<dbReference type="SMART" id="SM00824">
    <property type="entry name" value="PKS_TE"/>
    <property type="match status" value="1"/>
</dbReference>
<protein>
    <recommendedName>
        <fullName evidence="2">Thioesterase TesA-like domain-containing protein</fullName>
    </recommendedName>
</protein>
<organism evidence="3 4">
    <name type="scientific">Paraburkholderia sediminicola</name>
    <dbReference type="NCBI Taxonomy" id="458836"/>
    <lineage>
        <taxon>Bacteria</taxon>
        <taxon>Pseudomonadati</taxon>
        <taxon>Pseudomonadota</taxon>
        <taxon>Betaproteobacteria</taxon>
        <taxon>Burkholderiales</taxon>
        <taxon>Burkholderiaceae</taxon>
        <taxon>Paraburkholderia</taxon>
    </lineage>
</organism>
<dbReference type="SUPFAM" id="SSF53474">
    <property type="entry name" value="alpha/beta-Hydrolases"/>
    <property type="match status" value="1"/>
</dbReference>
<evidence type="ECO:0000259" key="2">
    <source>
        <dbReference type="SMART" id="SM00824"/>
    </source>
</evidence>
<dbReference type="Gene3D" id="3.40.50.1820">
    <property type="entry name" value="alpha/beta hydrolase"/>
    <property type="match status" value="1"/>
</dbReference>
<dbReference type="Proteomes" id="UP000494255">
    <property type="component" value="Unassembled WGS sequence"/>
</dbReference>
<accession>A0A6J5C829</accession>
<name>A0A6J5C829_9BURK</name>
<dbReference type="InterPro" id="IPR020802">
    <property type="entry name" value="TesA-like"/>
</dbReference>
<dbReference type="Pfam" id="PF00975">
    <property type="entry name" value="Thioesterase"/>
    <property type="match status" value="1"/>
</dbReference>
<dbReference type="EMBL" id="CADIKC010000008">
    <property type="protein sequence ID" value="CAB3727940.1"/>
    <property type="molecule type" value="Genomic_DNA"/>
</dbReference>
<dbReference type="InterPro" id="IPR029058">
    <property type="entry name" value="AB_hydrolase_fold"/>
</dbReference>
<evidence type="ECO:0000313" key="3">
    <source>
        <dbReference type="EMBL" id="CAB3727940.1"/>
    </source>
</evidence>
<evidence type="ECO:0000256" key="1">
    <source>
        <dbReference type="SAM" id="MobiDB-lite"/>
    </source>
</evidence>
<gene>
    <name evidence="3" type="ORF">LMG24238_05487</name>
</gene>
<feature type="domain" description="Thioesterase TesA-like" evidence="2">
    <location>
        <begin position="83"/>
        <end position="293"/>
    </location>
</feature>
<evidence type="ECO:0000313" key="4">
    <source>
        <dbReference type="Proteomes" id="UP000494255"/>
    </source>
</evidence>
<reference evidence="3 4" key="1">
    <citation type="submission" date="2020-04" db="EMBL/GenBank/DDBJ databases">
        <authorList>
            <person name="De Canck E."/>
        </authorList>
    </citation>
    <scope>NUCLEOTIDE SEQUENCE [LARGE SCALE GENOMIC DNA]</scope>
    <source>
        <strain evidence="3 4">LMG 24238</strain>
    </source>
</reference>
<feature type="region of interest" description="Disordered" evidence="1">
    <location>
        <begin position="188"/>
        <end position="209"/>
    </location>
</feature>